<dbReference type="AlphaFoldDB" id="A0ABD3GBS6"/>
<name>A0ABD3GBS6_9MARC</name>
<keyword evidence="3" id="KW-1185">Reference proteome</keyword>
<accession>A0ABD3GBS6</accession>
<evidence type="ECO:0008006" key="4">
    <source>
        <dbReference type="Google" id="ProtNLM"/>
    </source>
</evidence>
<feature type="signal peptide" evidence="1">
    <location>
        <begin position="1"/>
        <end position="19"/>
    </location>
</feature>
<evidence type="ECO:0000256" key="1">
    <source>
        <dbReference type="SAM" id="SignalP"/>
    </source>
</evidence>
<gene>
    <name evidence="2" type="ORF">R1sor_026029</name>
</gene>
<dbReference type="Proteomes" id="UP001633002">
    <property type="component" value="Unassembled WGS sequence"/>
</dbReference>
<feature type="chain" id="PRO_5044785636" description="GH18 domain-containing protein" evidence="1">
    <location>
        <begin position="20"/>
        <end position="286"/>
    </location>
</feature>
<reference evidence="2 3" key="1">
    <citation type="submission" date="2024-09" db="EMBL/GenBank/DDBJ databases">
        <title>Chromosome-scale assembly of Riccia sorocarpa.</title>
        <authorList>
            <person name="Paukszto L."/>
        </authorList>
    </citation>
    <scope>NUCLEOTIDE SEQUENCE [LARGE SCALE GENOMIC DNA]</scope>
    <source>
        <strain evidence="2">LP-2024</strain>
        <tissue evidence="2">Aerial parts of the thallus</tissue>
    </source>
</reference>
<dbReference type="PANTHER" id="PTHR35040">
    <property type="match status" value="1"/>
</dbReference>
<protein>
    <recommendedName>
        <fullName evidence="4">GH18 domain-containing protein</fullName>
    </recommendedName>
</protein>
<dbReference type="PANTHER" id="PTHR35040:SF9">
    <property type="entry name" value="4-LIKE CELL SURFACE PROTEIN, PUTATIVE (AFU_ORTHOLOGUE AFUA_4G14080)-RELATED"/>
    <property type="match status" value="1"/>
</dbReference>
<organism evidence="2 3">
    <name type="scientific">Riccia sorocarpa</name>
    <dbReference type="NCBI Taxonomy" id="122646"/>
    <lineage>
        <taxon>Eukaryota</taxon>
        <taxon>Viridiplantae</taxon>
        <taxon>Streptophyta</taxon>
        <taxon>Embryophyta</taxon>
        <taxon>Marchantiophyta</taxon>
        <taxon>Marchantiopsida</taxon>
        <taxon>Marchantiidae</taxon>
        <taxon>Marchantiales</taxon>
        <taxon>Ricciaceae</taxon>
        <taxon>Riccia</taxon>
    </lineage>
</organism>
<dbReference type="Pfam" id="PF12138">
    <property type="entry name" value="Spherulin4"/>
    <property type="match status" value="1"/>
</dbReference>
<comment type="caution">
    <text evidence="2">The sequence shown here is derived from an EMBL/GenBank/DDBJ whole genome shotgun (WGS) entry which is preliminary data.</text>
</comment>
<sequence>MAWKIIFTVLGLLVTGAAARCSPGSSQKITAPTLNLTPCNVTDPTCDWHGYLNGPDTVILDVNVGPGRGLDPSWVDLIKQIRDQKKAGSSTITTILGGVGIGWALQGLGRAFFEVDVPHAKADIDKWNSWYKVDGIYFEQVWPFNCSTASDMATLVKYVRDHSKSPTGQRVTIFELGQNGPECYLKTTPSADAFVTFQGEYSDYQSYVPASYMKKYSAARWYHQIGEVDPSKLTSVVRKSKANRAGQVFVTDLHFTYPHDAFGPLPGGNTTYWQNEVKQVASSCMY</sequence>
<keyword evidence="1" id="KW-0732">Signal</keyword>
<proteinExistence type="predicted"/>
<dbReference type="EMBL" id="JBJQOH010000008">
    <property type="protein sequence ID" value="KAL3676081.1"/>
    <property type="molecule type" value="Genomic_DNA"/>
</dbReference>
<dbReference type="InterPro" id="IPR021986">
    <property type="entry name" value="Spherulin4"/>
</dbReference>
<evidence type="ECO:0000313" key="3">
    <source>
        <dbReference type="Proteomes" id="UP001633002"/>
    </source>
</evidence>
<evidence type="ECO:0000313" key="2">
    <source>
        <dbReference type="EMBL" id="KAL3676081.1"/>
    </source>
</evidence>